<dbReference type="SUPFAM" id="SSF48403">
    <property type="entry name" value="Ankyrin repeat"/>
    <property type="match status" value="1"/>
</dbReference>
<evidence type="ECO:0000313" key="1">
    <source>
        <dbReference type="EMBL" id="QOL48500.1"/>
    </source>
</evidence>
<evidence type="ECO:0000313" key="2">
    <source>
        <dbReference type="Proteomes" id="UP000593875"/>
    </source>
</evidence>
<dbReference type="KEGG" id="mlir:LPB04_16195"/>
<protein>
    <recommendedName>
        <fullName evidence="3">Ankyrin repeat domain-containing protein</fullName>
    </recommendedName>
</protein>
<evidence type="ECO:0008006" key="3">
    <source>
        <dbReference type="Google" id="ProtNLM"/>
    </source>
</evidence>
<reference evidence="1 2" key="1">
    <citation type="submission" date="2020-10" db="EMBL/GenBank/DDBJ databases">
        <title>Genome sequencing of Massilia sp. LPB0304.</title>
        <authorList>
            <person name="Kim J."/>
        </authorList>
    </citation>
    <scope>NUCLEOTIDE SEQUENCE [LARGE SCALE GENOMIC DNA]</scope>
    <source>
        <strain evidence="1 2">LPB0304</strain>
    </source>
</reference>
<dbReference type="InterPro" id="IPR002110">
    <property type="entry name" value="Ankyrin_rpt"/>
</dbReference>
<gene>
    <name evidence="1" type="ORF">LPB04_16195</name>
</gene>
<accession>A0A7L9U0M9</accession>
<organism evidence="1 2">
    <name type="scientific">Massilia litorea</name>
    <dbReference type="NCBI Taxonomy" id="2769491"/>
    <lineage>
        <taxon>Bacteria</taxon>
        <taxon>Pseudomonadati</taxon>
        <taxon>Pseudomonadota</taxon>
        <taxon>Betaproteobacteria</taxon>
        <taxon>Burkholderiales</taxon>
        <taxon>Oxalobacteraceae</taxon>
        <taxon>Telluria group</taxon>
        <taxon>Massilia</taxon>
    </lineage>
</organism>
<dbReference type="Pfam" id="PF12796">
    <property type="entry name" value="Ank_2"/>
    <property type="match status" value="1"/>
</dbReference>
<dbReference type="InterPro" id="IPR036770">
    <property type="entry name" value="Ankyrin_rpt-contain_sf"/>
</dbReference>
<dbReference type="EMBL" id="CP062941">
    <property type="protein sequence ID" value="QOL48500.1"/>
    <property type="molecule type" value="Genomic_DNA"/>
</dbReference>
<dbReference type="Proteomes" id="UP000593875">
    <property type="component" value="Chromosome"/>
</dbReference>
<dbReference type="AlphaFoldDB" id="A0A7L9U0M9"/>
<dbReference type="RefSeq" id="WP_193685543.1">
    <property type="nucleotide sequence ID" value="NZ_CP062941.1"/>
</dbReference>
<name>A0A7L9U0M9_9BURK</name>
<keyword evidence="2" id="KW-1185">Reference proteome</keyword>
<proteinExistence type="predicted"/>
<dbReference type="Gene3D" id="1.25.40.20">
    <property type="entry name" value="Ankyrin repeat-containing domain"/>
    <property type="match status" value="1"/>
</dbReference>
<sequence length="404" mass="42601">MSDLRWYLPLEHCSTLDDIRGNWHELLERSQMAPFHNVPRYEDAMLSFLGTSALAPCLKLAAVLACGSAFDFDFRLAVGLLKEQIDELDAPWPEAVAAAVSDNGPALPVAASDAWLGAFIAGRLAGLRETFGHDGTRADDWRAAFWNRYLEMACRHADPEGVALALAHGADPRADGHAAILTPAQGVHSRFLPESGHLAPGRTNHDYQNILLRLLEGGLACADMLTVALPAAAAADNTGMLDFLLAQGADIRADGARALAAAARNMAQEAVAWLLGHGANVHADGGAALLAGVASLDATTVRMLLAAGADLQAAGSLAFRTALASRPHDLYSDESDLVAERADMLVFLLRQGVRPAGADLRDAGDRLDARRVTEAAAGHEGITPADAELLRTLAGLAWGPEGAR</sequence>